<evidence type="ECO:0000256" key="4">
    <source>
        <dbReference type="ARBA" id="ARBA00022729"/>
    </source>
</evidence>
<dbReference type="Proteomes" id="UP001604336">
    <property type="component" value="Unassembled WGS sequence"/>
</dbReference>
<comment type="caution">
    <text evidence="6">The sequence shown here is derived from an EMBL/GenBank/DDBJ whole genome shotgun (WGS) entry which is preliminary data.</text>
</comment>
<keyword evidence="7" id="KW-1185">Reference proteome</keyword>
<dbReference type="EMBL" id="JBFOLK010000050">
    <property type="protein sequence ID" value="KAL2457695.1"/>
    <property type="molecule type" value="Genomic_DNA"/>
</dbReference>
<dbReference type="PANTHER" id="PTHR33191:SF77">
    <property type="entry name" value="RIPENING-RELATED PROTEIN 1"/>
    <property type="match status" value="1"/>
</dbReference>
<evidence type="ECO:0008006" key="8">
    <source>
        <dbReference type="Google" id="ProtNLM"/>
    </source>
</evidence>
<sequence length="187" mass="19945">MKYSISIGAFLVLVLFAAHASEARLQVCKPSGKIRGKNPPPGECNPENDSDCCKEGKLYDKYTCSPSVSGRTKAVLTLNSFEKGGDGGGPSECDKKYHSDDTPIVALSTGWYSGGGRCLNNITISANGRSVSAMVVDECDSTMGCDADHDYQPPCANNIVDASKAVWKALGVPEGDWGWLHVTWSSF</sequence>
<evidence type="ECO:0000256" key="1">
    <source>
        <dbReference type="ARBA" id="ARBA00004613"/>
    </source>
</evidence>
<dbReference type="GO" id="GO:0005576">
    <property type="term" value="C:extracellular region"/>
    <property type="evidence" value="ECO:0007669"/>
    <property type="project" value="UniProtKB-SubCell"/>
</dbReference>
<gene>
    <name evidence="6" type="ORF">Adt_46278</name>
</gene>
<comment type="similarity">
    <text evidence="2">Belongs to the kiwellin family.</text>
</comment>
<keyword evidence="3" id="KW-0964">Secreted</keyword>
<evidence type="ECO:0000256" key="2">
    <source>
        <dbReference type="ARBA" id="ARBA00005592"/>
    </source>
</evidence>
<evidence type="ECO:0000313" key="7">
    <source>
        <dbReference type="Proteomes" id="UP001604336"/>
    </source>
</evidence>
<evidence type="ECO:0000256" key="3">
    <source>
        <dbReference type="ARBA" id="ARBA00022525"/>
    </source>
</evidence>
<dbReference type="SUPFAM" id="SSF50685">
    <property type="entry name" value="Barwin-like endoglucanases"/>
    <property type="match status" value="1"/>
</dbReference>
<dbReference type="PANTHER" id="PTHR33191">
    <property type="entry name" value="RIPENING-RELATED PROTEIN 2-RELATED"/>
    <property type="match status" value="1"/>
</dbReference>
<feature type="chain" id="PRO_5044890588" description="Ripening-related protein 1" evidence="5">
    <location>
        <begin position="24"/>
        <end position="187"/>
    </location>
</feature>
<reference evidence="7" key="1">
    <citation type="submission" date="2024-07" db="EMBL/GenBank/DDBJ databases">
        <title>Two chromosome-level genome assemblies of Korean endemic species Abeliophyllum distichum and Forsythia ovata (Oleaceae).</title>
        <authorList>
            <person name="Jang H."/>
        </authorList>
    </citation>
    <scope>NUCLEOTIDE SEQUENCE [LARGE SCALE GENOMIC DNA]</scope>
</reference>
<dbReference type="CDD" id="cd22270">
    <property type="entry name" value="DPBB_kiwellin-like"/>
    <property type="match status" value="1"/>
</dbReference>
<evidence type="ECO:0000256" key="5">
    <source>
        <dbReference type="SAM" id="SignalP"/>
    </source>
</evidence>
<organism evidence="6 7">
    <name type="scientific">Abeliophyllum distichum</name>
    <dbReference type="NCBI Taxonomy" id="126358"/>
    <lineage>
        <taxon>Eukaryota</taxon>
        <taxon>Viridiplantae</taxon>
        <taxon>Streptophyta</taxon>
        <taxon>Embryophyta</taxon>
        <taxon>Tracheophyta</taxon>
        <taxon>Spermatophyta</taxon>
        <taxon>Magnoliopsida</taxon>
        <taxon>eudicotyledons</taxon>
        <taxon>Gunneridae</taxon>
        <taxon>Pentapetalae</taxon>
        <taxon>asterids</taxon>
        <taxon>lamiids</taxon>
        <taxon>Lamiales</taxon>
        <taxon>Oleaceae</taxon>
        <taxon>Forsythieae</taxon>
        <taxon>Abeliophyllum</taxon>
    </lineage>
</organism>
<protein>
    <recommendedName>
        <fullName evidence="8">Ripening-related protein 1</fullName>
    </recommendedName>
</protein>
<comment type="subcellular location">
    <subcellularLocation>
        <location evidence="1">Secreted</location>
    </subcellularLocation>
</comment>
<dbReference type="InterPro" id="IPR039271">
    <property type="entry name" value="Kiwellin-like"/>
</dbReference>
<proteinExistence type="inferred from homology"/>
<dbReference type="Gene3D" id="2.40.40.10">
    <property type="entry name" value="RlpA-like domain"/>
    <property type="match status" value="1"/>
</dbReference>
<feature type="signal peptide" evidence="5">
    <location>
        <begin position="1"/>
        <end position="23"/>
    </location>
</feature>
<dbReference type="Pfam" id="PF24300">
    <property type="entry name" value="KWL1"/>
    <property type="match status" value="1"/>
</dbReference>
<dbReference type="AlphaFoldDB" id="A0ABD1P1F3"/>
<keyword evidence="4 5" id="KW-0732">Signal</keyword>
<accession>A0ABD1P1F3</accession>
<name>A0ABD1P1F3_9LAMI</name>
<dbReference type="InterPro" id="IPR036908">
    <property type="entry name" value="RlpA-like_sf"/>
</dbReference>
<evidence type="ECO:0000313" key="6">
    <source>
        <dbReference type="EMBL" id="KAL2457695.1"/>
    </source>
</evidence>